<organism evidence="1 2">
    <name type="scientific">Choiromyces venosus 120613-1</name>
    <dbReference type="NCBI Taxonomy" id="1336337"/>
    <lineage>
        <taxon>Eukaryota</taxon>
        <taxon>Fungi</taxon>
        <taxon>Dikarya</taxon>
        <taxon>Ascomycota</taxon>
        <taxon>Pezizomycotina</taxon>
        <taxon>Pezizomycetes</taxon>
        <taxon>Pezizales</taxon>
        <taxon>Tuberaceae</taxon>
        <taxon>Choiromyces</taxon>
    </lineage>
</organism>
<name>A0A3N4K001_9PEZI</name>
<protein>
    <submittedName>
        <fullName evidence="1">Uncharacterized protein</fullName>
    </submittedName>
</protein>
<proteinExistence type="predicted"/>
<reference evidence="1 2" key="1">
    <citation type="journal article" date="2018" name="Nat. Ecol. Evol.">
        <title>Pezizomycetes genomes reveal the molecular basis of ectomycorrhizal truffle lifestyle.</title>
        <authorList>
            <person name="Murat C."/>
            <person name="Payen T."/>
            <person name="Noel B."/>
            <person name="Kuo A."/>
            <person name="Morin E."/>
            <person name="Chen J."/>
            <person name="Kohler A."/>
            <person name="Krizsan K."/>
            <person name="Balestrini R."/>
            <person name="Da Silva C."/>
            <person name="Montanini B."/>
            <person name="Hainaut M."/>
            <person name="Levati E."/>
            <person name="Barry K.W."/>
            <person name="Belfiori B."/>
            <person name="Cichocki N."/>
            <person name="Clum A."/>
            <person name="Dockter R.B."/>
            <person name="Fauchery L."/>
            <person name="Guy J."/>
            <person name="Iotti M."/>
            <person name="Le Tacon F."/>
            <person name="Lindquist E.A."/>
            <person name="Lipzen A."/>
            <person name="Malagnac F."/>
            <person name="Mello A."/>
            <person name="Molinier V."/>
            <person name="Miyauchi S."/>
            <person name="Poulain J."/>
            <person name="Riccioni C."/>
            <person name="Rubini A."/>
            <person name="Sitrit Y."/>
            <person name="Splivallo R."/>
            <person name="Traeger S."/>
            <person name="Wang M."/>
            <person name="Zifcakova L."/>
            <person name="Wipf D."/>
            <person name="Zambonelli A."/>
            <person name="Paolocci F."/>
            <person name="Nowrousian M."/>
            <person name="Ottonello S."/>
            <person name="Baldrian P."/>
            <person name="Spatafora J.W."/>
            <person name="Henrissat B."/>
            <person name="Nagy L.G."/>
            <person name="Aury J.M."/>
            <person name="Wincker P."/>
            <person name="Grigoriev I.V."/>
            <person name="Bonfante P."/>
            <person name="Martin F.M."/>
        </authorList>
    </citation>
    <scope>NUCLEOTIDE SEQUENCE [LARGE SCALE GENOMIC DNA]</scope>
    <source>
        <strain evidence="1 2">120613-1</strain>
    </source>
</reference>
<dbReference type="EMBL" id="ML120367">
    <property type="protein sequence ID" value="RPB02522.1"/>
    <property type="molecule type" value="Genomic_DNA"/>
</dbReference>
<dbReference type="AlphaFoldDB" id="A0A3N4K001"/>
<sequence>MPITNLGRNFKDIYTLICRSIQCRVRVVYLVLYSTVPGVGKKSGELLAAKYIVNTAKSSPELPFTLGTVPNSLVVSFCGGVAG</sequence>
<accession>A0A3N4K001</accession>
<evidence type="ECO:0000313" key="2">
    <source>
        <dbReference type="Proteomes" id="UP000276215"/>
    </source>
</evidence>
<gene>
    <name evidence="1" type="ORF">L873DRAFT_410325</name>
</gene>
<keyword evidence="2" id="KW-1185">Reference proteome</keyword>
<evidence type="ECO:0000313" key="1">
    <source>
        <dbReference type="EMBL" id="RPB02522.1"/>
    </source>
</evidence>
<dbReference type="Proteomes" id="UP000276215">
    <property type="component" value="Unassembled WGS sequence"/>
</dbReference>